<name>T0GLN3_9LEPT</name>
<sequence>MSMDTRSIIKEFRYEYPLEKVWSAVTVNEELIHWLADKVTGRPKIGAAFSWTWNLGPEGEVTSNGIYKKIVPFQELVLEWQDHPAGAIELKLEFQRDGETATILRLTNSGYPAGEKFEHWIEAASEGWDEESMHLLEYLSRN</sequence>
<keyword evidence="4" id="KW-1185">Reference proteome</keyword>
<reference evidence="3" key="1">
    <citation type="submission" date="2013-05" db="EMBL/GenBank/DDBJ databases">
        <authorList>
            <person name="Harkins D.M."/>
            <person name="Durkin A.S."/>
            <person name="Brinkac L.M."/>
            <person name="Haft D.H."/>
            <person name="Selengut J.D."/>
            <person name="Sanka R."/>
            <person name="DePew J."/>
            <person name="Purushe J."/>
            <person name="Hartskeerl R.A."/>
            <person name="Ahmed A."/>
            <person name="van der Linden H."/>
            <person name="Goris M.G.A."/>
            <person name="Vinetz J.M."/>
            <person name="Sutton G.G."/>
            <person name="Nierman W.C."/>
            <person name="Fouts D.E."/>
        </authorList>
    </citation>
    <scope>NUCLEOTIDE SEQUENCE [LARGE SCALE GENOMIC DNA]</scope>
    <source>
        <strain evidence="3">5399</strain>
    </source>
</reference>
<evidence type="ECO:0000313" key="4">
    <source>
        <dbReference type="Proteomes" id="UP000015454"/>
    </source>
</evidence>
<proteinExistence type="inferred from homology"/>
<evidence type="ECO:0000313" key="3">
    <source>
        <dbReference type="EMBL" id="EQA46278.1"/>
    </source>
</evidence>
<organism evidence="3 4">
    <name type="scientific">Leptospira broomii serovar Hurstbridge str. 5399</name>
    <dbReference type="NCBI Taxonomy" id="1049789"/>
    <lineage>
        <taxon>Bacteria</taxon>
        <taxon>Pseudomonadati</taxon>
        <taxon>Spirochaetota</taxon>
        <taxon>Spirochaetia</taxon>
        <taxon>Leptospirales</taxon>
        <taxon>Leptospiraceae</taxon>
        <taxon>Leptospira</taxon>
    </lineage>
</organism>
<dbReference type="InterPro" id="IPR023393">
    <property type="entry name" value="START-like_dom_sf"/>
</dbReference>
<dbReference type="Proteomes" id="UP000015454">
    <property type="component" value="Unassembled WGS sequence"/>
</dbReference>
<gene>
    <name evidence="3" type="ORF">LEP1GSC050_0399</name>
</gene>
<evidence type="ECO:0000256" key="1">
    <source>
        <dbReference type="ARBA" id="ARBA00006817"/>
    </source>
</evidence>
<dbReference type="CDD" id="cd07814">
    <property type="entry name" value="SRPBCC_CalC_Aha1-like"/>
    <property type="match status" value="1"/>
</dbReference>
<dbReference type="Gene3D" id="3.30.530.20">
    <property type="match status" value="1"/>
</dbReference>
<dbReference type="InterPro" id="IPR013538">
    <property type="entry name" value="ASHA1/2-like_C"/>
</dbReference>
<dbReference type="SUPFAM" id="SSF55961">
    <property type="entry name" value="Bet v1-like"/>
    <property type="match status" value="1"/>
</dbReference>
<protein>
    <recommendedName>
        <fullName evidence="2">Activator of Hsp90 ATPase homologue 1/2-like C-terminal domain-containing protein</fullName>
    </recommendedName>
</protein>
<dbReference type="EMBL" id="AHMO02000007">
    <property type="protein sequence ID" value="EQA46278.1"/>
    <property type="molecule type" value="Genomic_DNA"/>
</dbReference>
<comment type="caution">
    <text evidence="3">The sequence shown here is derived from an EMBL/GenBank/DDBJ whole genome shotgun (WGS) entry which is preliminary data.</text>
</comment>
<dbReference type="Pfam" id="PF08327">
    <property type="entry name" value="AHSA1"/>
    <property type="match status" value="1"/>
</dbReference>
<dbReference type="STRING" id="1049789.LEP1GSC050_0399"/>
<evidence type="ECO:0000259" key="2">
    <source>
        <dbReference type="Pfam" id="PF08327"/>
    </source>
</evidence>
<feature type="domain" description="Activator of Hsp90 ATPase homologue 1/2-like C-terminal" evidence="2">
    <location>
        <begin position="16"/>
        <end position="139"/>
    </location>
</feature>
<dbReference type="AlphaFoldDB" id="T0GLN3"/>
<comment type="similarity">
    <text evidence="1">Belongs to the AHA1 family.</text>
</comment>
<accession>T0GLN3</accession>